<dbReference type="OrthoDB" id="559685at2"/>
<dbReference type="KEGG" id="ter:Tery_0194"/>
<dbReference type="STRING" id="203124.Tery_0194"/>
<name>Q119Z0_TRIEI</name>
<accession>Q119Z0</accession>
<dbReference type="AlphaFoldDB" id="Q119Z0"/>
<evidence type="ECO:0000313" key="2">
    <source>
        <dbReference type="EMBL" id="ABG49684.1"/>
    </source>
</evidence>
<reference evidence="2" key="1">
    <citation type="submission" date="2006-06" db="EMBL/GenBank/DDBJ databases">
        <title>Complete sequence of Trichodesmium erythraeum IMS101.</title>
        <authorList>
            <consortium name="US DOE Joint Genome Institute"/>
            <person name="Copeland A."/>
            <person name="Lucas S."/>
            <person name="Lapidus A."/>
            <person name="Barry K."/>
            <person name="Detter J.C."/>
            <person name="Glavina del Rio T."/>
            <person name="Hammon N."/>
            <person name="Israni S."/>
            <person name="Dalin E."/>
            <person name="Tice H."/>
            <person name="Pitluck S."/>
            <person name="Kiss H."/>
            <person name="Munk A.C."/>
            <person name="Brettin T."/>
            <person name="Bruce D."/>
            <person name="Han C."/>
            <person name="Tapia R."/>
            <person name="Gilna P."/>
            <person name="Schmutz J."/>
            <person name="Larimer F."/>
            <person name="Land M."/>
            <person name="Hauser L."/>
            <person name="Kyrpides N."/>
            <person name="Kim E."/>
            <person name="Richardson P."/>
        </authorList>
    </citation>
    <scope>NUCLEOTIDE SEQUENCE [LARGE SCALE GENOMIC DNA]</scope>
    <source>
        <strain evidence="2">IMS101</strain>
    </source>
</reference>
<dbReference type="eggNOG" id="ENOG5032S8F">
    <property type="taxonomic scope" value="Bacteria"/>
</dbReference>
<dbReference type="RefSeq" id="WP_011610081.1">
    <property type="nucleotide sequence ID" value="NC_008312.1"/>
</dbReference>
<gene>
    <name evidence="2" type="ordered locus">Tery_0194</name>
</gene>
<evidence type="ECO:0000256" key="1">
    <source>
        <dbReference type="SAM" id="MobiDB-lite"/>
    </source>
</evidence>
<organism evidence="2">
    <name type="scientific">Trichodesmium erythraeum (strain IMS101)</name>
    <dbReference type="NCBI Taxonomy" id="203124"/>
    <lineage>
        <taxon>Bacteria</taxon>
        <taxon>Bacillati</taxon>
        <taxon>Cyanobacteriota</taxon>
        <taxon>Cyanophyceae</taxon>
        <taxon>Oscillatoriophycideae</taxon>
        <taxon>Oscillatoriales</taxon>
        <taxon>Microcoleaceae</taxon>
        <taxon>Trichodesmium</taxon>
    </lineage>
</organism>
<dbReference type="HOGENOM" id="CLU_165972_0_0_3"/>
<feature type="compositionally biased region" description="Basic and acidic residues" evidence="1">
    <location>
        <begin position="80"/>
        <end position="90"/>
    </location>
</feature>
<feature type="region of interest" description="Disordered" evidence="1">
    <location>
        <begin position="71"/>
        <end position="90"/>
    </location>
</feature>
<proteinExistence type="predicted"/>
<dbReference type="EMBL" id="CP000393">
    <property type="protein sequence ID" value="ABG49684.1"/>
    <property type="molecule type" value="Genomic_DNA"/>
</dbReference>
<sequence>MEAFNPISPQWTNSAIHGFGFCCPKCGASTMEAQAVWINRRSPVYTENSRRKWQEFYYCHCNTSWWAWSSDRPPSKYARSNKDDDMNYFD</sequence>
<protein>
    <submittedName>
        <fullName evidence="2">Uncharacterized protein</fullName>
    </submittedName>
</protein>